<feature type="compositionally biased region" description="Basic residues" evidence="1">
    <location>
        <begin position="214"/>
        <end position="224"/>
    </location>
</feature>
<evidence type="ECO:0000313" key="2">
    <source>
        <dbReference type="EMBL" id="SFR97592.1"/>
    </source>
</evidence>
<protein>
    <submittedName>
        <fullName evidence="2">Uncharacterized protein</fullName>
    </submittedName>
</protein>
<accession>A0A1I6L2C5</accession>
<feature type="region of interest" description="Disordered" evidence="1">
    <location>
        <begin position="165"/>
        <end position="224"/>
    </location>
</feature>
<dbReference type="Proteomes" id="UP000198824">
    <property type="component" value="Unassembled WGS sequence"/>
</dbReference>
<dbReference type="STRING" id="1166337.SAMN05192580_2183"/>
<evidence type="ECO:0000313" key="3">
    <source>
        <dbReference type="Proteomes" id="UP000198824"/>
    </source>
</evidence>
<dbReference type="EMBL" id="FOZG01000002">
    <property type="protein sequence ID" value="SFR97592.1"/>
    <property type="molecule type" value="Genomic_DNA"/>
</dbReference>
<organism evidence="2 3">
    <name type="scientific">Sphingomonas jatrophae</name>
    <dbReference type="NCBI Taxonomy" id="1166337"/>
    <lineage>
        <taxon>Bacteria</taxon>
        <taxon>Pseudomonadati</taxon>
        <taxon>Pseudomonadota</taxon>
        <taxon>Alphaproteobacteria</taxon>
        <taxon>Sphingomonadales</taxon>
        <taxon>Sphingomonadaceae</taxon>
        <taxon>Sphingomonas</taxon>
    </lineage>
</organism>
<keyword evidence="3" id="KW-1185">Reference proteome</keyword>
<proteinExistence type="predicted"/>
<feature type="compositionally biased region" description="Basic and acidic residues" evidence="1">
    <location>
        <begin position="204"/>
        <end position="213"/>
    </location>
</feature>
<dbReference type="AlphaFoldDB" id="A0A1I6L2C5"/>
<dbReference type="RefSeq" id="WP_165611278.1">
    <property type="nucleotide sequence ID" value="NZ_FOZG01000002.1"/>
</dbReference>
<sequence>MSEKQDAGHLKLQRMPGKTDEQTMAYTTLLPHVRHAYAMGRWAGKGFPEGQPGIQASVDIVTEQCSLGRAGNLGPQIDLLVTQAMTLDAAFTDLMNQASVNMGKHPDAVDRYLRLAMKAQAQSRATIEALAAIHRPREQTVRHVHVHEGGQAVVADEFHHHAAGGQIENDDGQAHAAGAGKSPECTALPCADPVGAPLPIPHRAGKEEVPDARRRTRKRRTEGQ</sequence>
<reference evidence="2 3" key="1">
    <citation type="submission" date="2016-10" db="EMBL/GenBank/DDBJ databases">
        <authorList>
            <person name="de Groot N.N."/>
        </authorList>
    </citation>
    <scope>NUCLEOTIDE SEQUENCE [LARGE SCALE GENOMIC DNA]</scope>
    <source>
        <strain evidence="2 3">S5-249</strain>
    </source>
</reference>
<evidence type="ECO:0000256" key="1">
    <source>
        <dbReference type="SAM" id="MobiDB-lite"/>
    </source>
</evidence>
<name>A0A1I6L2C5_9SPHN</name>
<gene>
    <name evidence="2" type="ORF">SAMN05192580_2183</name>
</gene>